<dbReference type="AlphaFoldDB" id="A0A9Q0ZMK6"/>
<keyword evidence="4 6" id="KW-1133">Transmembrane helix</keyword>
<keyword evidence="8" id="KW-1185">Reference proteome</keyword>
<keyword evidence="5 6" id="KW-0472">Membrane</keyword>
<sequence length="394" mass="43954">MEGLYSKTGGSGTPSPLLQASTSSQLTADFSSYEEACKQDPELQSFDATLHGRTNHVIKILADGVELRSLGSLKEVTNIVDIRSLGSFKEVTTCLLEMNQDVVKVILESKEDIWDNPELYDLVQEYFKSSIKTMEFCTALGSCLERAKNSQLIIQLAINQFEQEVEMEDGAVEMKFVKTLEGLQKFKAAGDPFTPQFYALFQSVHEQQVSMLKKSQSQKKTLDKKLKSMKTWRRVSNVLFVSAFVSVLIFSVVAAAVAAPPVVTALAGAMAVPIDPVGNWCNTLWNRYEKALEEEKALVTSIEVGTFVTIEDMVNIRVLVNKFQVEIESLLHNADFAIREEDLAVKLVVNAIKRKMAVFMESIEDLADHAGKCHADIIAARRVILNRILKYADR</sequence>
<evidence type="ECO:0000256" key="4">
    <source>
        <dbReference type="ARBA" id="ARBA00022989"/>
    </source>
</evidence>
<gene>
    <name evidence="7" type="ORF">OIU79_000321</name>
</gene>
<dbReference type="Pfam" id="PF05055">
    <property type="entry name" value="DUF677"/>
    <property type="match status" value="1"/>
</dbReference>
<dbReference type="Proteomes" id="UP001151532">
    <property type="component" value="Chromosome 7"/>
</dbReference>
<evidence type="ECO:0000313" key="8">
    <source>
        <dbReference type="Proteomes" id="UP001151532"/>
    </source>
</evidence>
<feature type="transmembrane region" description="Helical" evidence="6">
    <location>
        <begin position="235"/>
        <end position="259"/>
    </location>
</feature>
<evidence type="ECO:0000256" key="1">
    <source>
        <dbReference type="ARBA" id="ARBA00004370"/>
    </source>
</evidence>
<name>A0A9Q0ZMK6_SALPP</name>
<evidence type="ECO:0000256" key="5">
    <source>
        <dbReference type="ARBA" id="ARBA00023136"/>
    </source>
</evidence>
<keyword evidence="3 6" id="KW-0812">Transmembrane</keyword>
<dbReference type="PANTHER" id="PTHR31113">
    <property type="entry name" value="UPF0496 PROTEIN 3-RELATED"/>
    <property type="match status" value="1"/>
</dbReference>
<evidence type="ECO:0000256" key="2">
    <source>
        <dbReference type="ARBA" id="ARBA00009074"/>
    </source>
</evidence>
<reference evidence="7" key="1">
    <citation type="submission" date="2022-11" db="EMBL/GenBank/DDBJ databases">
        <authorList>
            <person name="Hyden B.L."/>
            <person name="Feng K."/>
            <person name="Yates T."/>
            <person name="Jawdy S."/>
            <person name="Smart L.B."/>
            <person name="Muchero W."/>
        </authorList>
    </citation>
    <scope>NUCLEOTIDE SEQUENCE</scope>
    <source>
        <tissue evidence="7">Shoot tip</tissue>
    </source>
</reference>
<dbReference type="EMBL" id="JAPFFK010000010">
    <property type="protein sequence ID" value="KAJ6740160.1"/>
    <property type="molecule type" value="Genomic_DNA"/>
</dbReference>
<dbReference type="GO" id="GO:0016020">
    <property type="term" value="C:membrane"/>
    <property type="evidence" value="ECO:0007669"/>
    <property type="project" value="UniProtKB-SubCell"/>
</dbReference>
<proteinExistence type="inferred from homology"/>
<comment type="subcellular location">
    <subcellularLocation>
        <location evidence="1">Membrane</location>
    </subcellularLocation>
</comment>
<dbReference type="OrthoDB" id="846594at2759"/>
<comment type="similarity">
    <text evidence="2">Belongs to the UPF0496 family.</text>
</comment>
<organism evidence="7 8">
    <name type="scientific">Salix purpurea</name>
    <name type="common">Purple osier willow</name>
    <dbReference type="NCBI Taxonomy" id="77065"/>
    <lineage>
        <taxon>Eukaryota</taxon>
        <taxon>Viridiplantae</taxon>
        <taxon>Streptophyta</taxon>
        <taxon>Embryophyta</taxon>
        <taxon>Tracheophyta</taxon>
        <taxon>Spermatophyta</taxon>
        <taxon>Magnoliopsida</taxon>
        <taxon>eudicotyledons</taxon>
        <taxon>Gunneridae</taxon>
        <taxon>Pentapetalae</taxon>
        <taxon>rosids</taxon>
        <taxon>fabids</taxon>
        <taxon>Malpighiales</taxon>
        <taxon>Salicaceae</taxon>
        <taxon>Saliceae</taxon>
        <taxon>Salix</taxon>
    </lineage>
</organism>
<reference evidence="7" key="2">
    <citation type="journal article" date="2023" name="Int. J. Mol. Sci.">
        <title>De Novo Assembly and Annotation of 11 Diverse Shrub Willow (Salix) Genomes Reveals Novel Gene Organization in Sex-Linked Regions.</title>
        <authorList>
            <person name="Hyden B."/>
            <person name="Feng K."/>
            <person name="Yates T.B."/>
            <person name="Jawdy S."/>
            <person name="Cereghino C."/>
            <person name="Smart L.B."/>
            <person name="Muchero W."/>
        </authorList>
    </citation>
    <scope>NUCLEOTIDE SEQUENCE</scope>
    <source>
        <tissue evidence="7">Shoot tip</tissue>
    </source>
</reference>
<dbReference type="PANTHER" id="PTHR31113:SF32">
    <property type="entry name" value="UPF0496 PLANT-LIKE PROTEIN"/>
    <property type="match status" value="1"/>
</dbReference>
<accession>A0A9Q0ZMK6</accession>
<protein>
    <submittedName>
        <fullName evidence="7">UPF0496 PROTEIN 3-RELATED</fullName>
    </submittedName>
</protein>
<evidence type="ECO:0000256" key="6">
    <source>
        <dbReference type="SAM" id="Phobius"/>
    </source>
</evidence>
<evidence type="ECO:0000256" key="3">
    <source>
        <dbReference type="ARBA" id="ARBA00022692"/>
    </source>
</evidence>
<evidence type="ECO:0000313" key="7">
    <source>
        <dbReference type="EMBL" id="KAJ6740160.1"/>
    </source>
</evidence>
<dbReference type="InterPro" id="IPR007749">
    <property type="entry name" value="DUF677"/>
</dbReference>
<comment type="caution">
    <text evidence="7">The sequence shown here is derived from an EMBL/GenBank/DDBJ whole genome shotgun (WGS) entry which is preliminary data.</text>
</comment>